<dbReference type="EMBL" id="CP127294">
    <property type="protein sequence ID" value="WIX77330.1"/>
    <property type="molecule type" value="Genomic_DNA"/>
</dbReference>
<dbReference type="KEGG" id="acab:QRX50_38970"/>
<evidence type="ECO:0000313" key="2">
    <source>
        <dbReference type="Proteomes" id="UP001236014"/>
    </source>
</evidence>
<proteinExistence type="predicted"/>
<reference evidence="1 2" key="1">
    <citation type="submission" date="2023-06" db="EMBL/GenBank/DDBJ databases">
        <authorList>
            <person name="Oyuntsetseg B."/>
            <person name="Kim S.B."/>
        </authorList>
    </citation>
    <scope>NUCLEOTIDE SEQUENCE [LARGE SCALE GENOMIC DNA]</scope>
    <source>
        <strain evidence="1 2">2-15</strain>
    </source>
</reference>
<keyword evidence="2" id="KW-1185">Reference proteome</keyword>
<dbReference type="Proteomes" id="UP001236014">
    <property type="component" value="Chromosome"/>
</dbReference>
<gene>
    <name evidence="1" type="ORF">QRX50_38970</name>
</gene>
<protein>
    <submittedName>
        <fullName evidence="1">Uncharacterized protein</fullName>
    </submittedName>
</protein>
<dbReference type="RefSeq" id="WP_285968071.1">
    <property type="nucleotide sequence ID" value="NZ_CP127294.1"/>
</dbReference>
<sequence>MRLLAQVAVGGSDLFECARTAARIDRTSTDGEVWQREWSRTAEETTAAGEAALERGDLTTARRVLQRSCSCWRHSEFFRDKIVDEIVTVVHT</sequence>
<organism evidence="1 2">
    <name type="scientific">Amycolatopsis carbonis</name>
    <dbReference type="NCBI Taxonomy" id="715471"/>
    <lineage>
        <taxon>Bacteria</taxon>
        <taxon>Bacillati</taxon>
        <taxon>Actinomycetota</taxon>
        <taxon>Actinomycetes</taxon>
        <taxon>Pseudonocardiales</taxon>
        <taxon>Pseudonocardiaceae</taxon>
        <taxon>Amycolatopsis</taxon>
    </lineage>
</organism>
<evidence type="ECO:0000313" key="1">
    <source>
        <dbReference type="EMBL" id="WIX77330.1"/>
    </source>
</evidence>
<name>A0A9Y2IBF8_9PSEU</name>
<dbReference type="AlphaFoldDB" id="A0A9Y2IBF8"/>
<dbReference type="Gene3D" id="1.20.1440.110">
    <property type="entry name" value="acylaminoacyl peptidase"/>
    <property type="match status" value="1"/>
</dbReference>
<accession>A0A9Y2IBF8</accession>